<evidence type="ECO:0000256" key="1">
    <source>
        <dbReference type="ARBA" id="ARBA00023125"/>
    </source>
</evidence>
<keyword evidence="1 2" id="KW-0238">DNA-binding</keyword>
<evidence type="ECO:0000256" key="4">
    <source>
        <dbReference type="SAM" id="MobiDB-lite"/>
    </source>
</evidence>
<evidence type="ECO:0000313" key="5">
    <source>
        <dbReference type="EMBL" id="MDB7932493.1"/>
    </source>
</evidence>
<dbReference type="NCBIfam" id="TIGR00621">
    <property type="entry name" value="ssb"/>
    <property type="match status" value="1"/>
</dbReference>
<dbReference type="PANTHER" id="PTHR10302">
    <property type="entry name" value="SINGLE-STRANDED DNA-BINDING PROTEIN"/>
    <property type="match status" value="1"/>
</dbReference>
<feature type="compositionally biased region" description="Basic and acidic residues" evidence="4">
    <location>
        <begin position="105"/>
        <end position="122"/>
    </location>
</feature>
<name>A0AAW6CAM7_FLAPL</name>
<evidence type="ECO:0000313" key="6">
    <source>
        <dbReference type="Proteomes" id="UP001211173"/>
    </source>
</evidence>
<comment type="subunit">
    <text evidence="2">Homotetramer.</text>
</comment>
<proteinExistence type="inferred from homology"/>
<dbReference type="PANTHER" id="PTHR10302:SF27">
    <property type="entry name" value="SINGLE-STRANDED DNA-BINDING PROTEIN"/>
    <property type="match status" value="1"/>
</dbReference>
<dbReference type="GO" id="GO:0009295">
    <property type="term" value="C:nucleoid"/>
    <property type="evidence" value="ECO:0007669"/>
    <property type="project" value="TreeGrafter"/>
</dbReference>
<accession>A0AAW6CAM7</accession>
<reference evidence="5" key="1">
    <citation type="submission" date="2023-01" db="EMBL/GenBank/DDBJ databases">
        <title>Human gut microbiome strain richness.</title>
        <authorList>
            <person name="Chen-Liaw A."/>
        </authorList>
    </citation>
    <scope>NUCLEOTIDE SEQUENCE</scope>
    <source>
        <strain evidence="5">1001287st1_F4_1001285I_161205</strain>
    </source>
</reference>
<protein>
    <recommendedName>
        <fullName evidence="2 3">Single-stranded DNA-binding protein</fullName>
        <shortName evidence="2">SSB</shortName>
    </recommendedName>
</protein>
<feature type="region of interest" description="Disordered" evidence="4">
    <location>
        <begin position="104"/>
        <end position="139"/>
    </location>
</feature>
<dbReference type="PIRSF" id="PIRSF002070">
    <property type="entry name" value="SSB"/>
    <property type="match status" value="1"/>
</dbReference>
<dbReference type="PROSITE" id="PS50935">
    <property type="entry name" value="SSB"/>
    <property type="match status" value="1"/>
</dbReference>
<dbReference type="InterPro" id="IPR011344">
    <property type="entry name" value="ssDNA-bd"/>
</dbReference>
<dbReference type="Proteomes" id="UP001211173">
    <property type="component" value="Unassembled WGS sequence"/>
</dbReference>
<dbReference type="InterPro" id="IPR012340">
    <property type="entry name" value="NA-bd_OB-fold"/>
</dbReference>
<dbReference type="SUPFAM" id="SSF50249">
    <property type="entry name" value="Nucleic acid-binding proteins"/>
    <property type="match status" value="1"/>
</dbReference>
<dbReference type="HAMAP" id="MF_00984">
    <property type="entry name" value="SSB"/>
    <property type="match status" value="1"/>
</dbReference>
<gene>
    <name evidence="5" type="ORF">PNE06_05350</name>
</gene>
<comment type="caution">
    <text evidence="2">Lacks conserved residue(s) required for the propagation of feature annotation.</text>
</comment>
<dbReference type="Pfam" id="PF00436">
    <property type="entry name" value="SSB"/>
    <property type="match status" value="1"/>
</dbReference>
<dbReference type="AlphaFoldDB" id="A0AAW6CAM7"/>
<evidence type="ECO:0000256" key="3">
    <source>
        <dbReference type="PIRNR" id="PIRNR002070"/>
    </source>
</evidence>
<evidence type="ECO:0000256" key="2">
    <source>
        <dbReference type="HAMAP-Rule" id="MF_00984"/>
    </source>
</evidence>
<dbReference type="GO" id="GO:0006260">
    <property type="term" value="P:DNA replication"/>
    <property type="evidence" value="ECO:0007669"/>
    <property type="project" value="InterPro"/>
</dbReference>
<dbReference type="GO" id="GO:0003697">
    <property type="term" value="F:single-stranded DNA binding"/>
    <property type="evidence" value="ECO:0007669"/>
    <property type="project" value="UniProtKB-UniRule"/>
</dbReference>
<comment type="caution">
    <text evidence="5">The sequence shown here is derived from an EMBL/GenBank/DDBJ whole genome shotgun (WGS) entry which is preliminary data.</text>
</comment>
<dbReference type="RefSeq" id="WP_195308750.1">
    <property type="nucleotide sequence ID" value="NZ_JADMVW010000001.1"/>
</dbReference>
<feature type="compositionally biased region" description="Acidic residues" evidence="4">
    <location>
        <begin position="129"/>
        <end position="139"/>
    </location>
</feature>
<dbReference type="EMBL" id="JAQLWV010000005">
    <property type="protein sequence ID" value="MDB7932493.1"/>
    <property type="molecule type" value="Genomic_DNA"/>
</dbReference>
<dbReference type="CDD" id="cd04496">
    <property type="entry name" value="SSB_OBF"/>
    <property type="match status" value="1"/>
</dbReference>
<dbReference type="InterPro" id="IPR000424">
    <property type="entry name" value="Primosome_PriB/ssb"/>
</dbReference>
<dbReference type="Gene3D" id="2.40.50.140">
    <property type="entry name" value="Nucleic acid-binding proteins"/>
    <property type="match status" value="1"/>
</dbReference>
<organism evidence="5 6">
    <name type="scientific">Flavonifractor plautii</name>
    <name type="common">Fusobacterium plautii</name>
    <dbReference type="NCBI Taxonomy" id="292800"/>
    <lineage>
        <taxon>Bacteria</taxon>
        <taxon>Bacillati</taxon>
        <taxon>Bacillota</taxon>
        <taxon>Clostridia</taxon>
        <taxon>Eubacteriales</taxon>
        <taxon>Oscillospiraceae</taxon>
        <taxon>Flavonifractor</taxon>
    </lineage>
</organism>
<sequence>MLNRVVIQGRIGKDIELRHTQSGVSVVSFSIAVDRDFKDKATGEKTTDWVNVTAWRSTAEFVSKYFSKGRMAVVDGKLQTNTWTDKDGNKRSSLEVVADSVYFGDSRKKESEGDTPESDRPEQNGQEFSEVDDDGELPF</sequence>